<evidence type="ECO:0000313" key="1">
    <source>
        <dbReference type="EMBL" id="KAF2846775.1"/>
    </source>
</evidence>
<gene>
    <name evidence="1" type="ORF">T440DRAFT_223516</name>
</gene>
<name>A0A6A7AX81_9PLEO</name>
<organism evidence="1 2">
    <name type="scientific">Plenodomus tracheiphilus IPT5</name>
    <dbReference type="NCBI Taxonomy" id="1408161"/>
    <lineage>
        <taxon>Eukaryota</taxon>
        <taxon>Fungi</taxon>
        <taxon>Dikarya</taxon>
        <taxon>Ascomycota</taxon>
        <taxon>Pezizomycotina</taxon>
        <taxon>Dothideomycetes</taxon>
        <taxon>Pleosporomycetidae</taxon>
        <taxon>Pleosporales</taxon>
        <taxon>Pleosporineae</taxon>
        <taxon>Leptosphaeriaceae</taxon>
        <taxon>Plenodomus</taxon>
    </lineage>
</organism>
<keyword evidence="2" id="KW-1185">Reference proteome</keyword>
<accession>A0A6A7AX81</accession>
<protein>
    <submittedName>
        <fullName evidence="1">Uncharacterized protein</fullName>
    </submittedName>
</protein>
<proteinExistence type="predicted"/>
<evidence type="ECO:0000313" key="2">
    <source>
        <dbReference type="Proteomes" id="UP000799423"/>
    </source>
</evidence>
<dbReference type="AlphaFoldDB" id="A0A6A7AX81"/>
<dbReference type="Proteomes" id="UP000799423">
    <property type="component" value="Unassembled WGS sequence"/>
</dbReference>
<sequence>MRWRAAGSGGGMGVAHLVLQTLTRSSGRTRCRQGRGREPTRLTGAPALRYCHGFVEGVVLGEIEICPRERSRVYVTDSRAYQVVR</sequence>
<reference evidence="1" key="1">
    <citation type="submission" date="2020-01" db="EMBL/GenBank/DDBJ databases">
        <authorList>
            <consortium name="DOE Joint Genome Institute"/>
            <person name="Haridas S."/>
            <person name="Albert R."/>
            <person name="Binder M."/>
            <person name="Bloem J."/>
            <person name="Labutti K."/>
            <person name="Salamov A."/>
            <person name="Andreopoulos B."/>
            <person name="Baker S.E."/>
            <person name="Barry K."/>
            <person name="Bills G."/>
            <person name="Bluhm B.H."/>
            <person name="Cannon C."/>
            <person name="Castanera R."/>
            <person name="Culley D.E."/>
            <person name="Daum C."/>
            <person name="Ezra D."/>
            <person name="Gonzalez J.B."/>
            <person name="Henrissat B."/>
            <person name="Kuo A."/>
            <person name="Liang C."/>
            <person name="Lipzen A."/>
            <person name="Lutzoni F."/>
            <person name="Magnuson J."/>
            <person name="Mondo S."/>
            <person name="Nolan M."/>
            <person name="Ohm R."/>
            <person name="Pangilinan J."/>
            <person name="Park H.-J."/>
            <person name="Ramirez L."/>
            <person name="Alfaro M."/>
            <person name="Sun H."/>
            <person name="Tritt A."/>
            <person name="Yoshinaga Y."/>
            <person name="Zwiers L.-H."/>
            <person name="Turgeon B.G."/>
            <person name="Goodwin S.B."/>
            <person name="Spatafora J.W."/>
            <person name="Crous P.W."/>
            <person name="Grigoriev I.V."/>
        </authorList>
    </citation>
    <scope>NUCLEOTIDE SEQUENCE</scope>
    <source>
        <strain evidence="1">IPT5</strain>
    </source>
</reference>
<dbReference type="EMBL" id="MU006332">
    <property type="protein sequence ID" value="KAF2846775.1"/>
    <property type="molecule type" value="Genomic_DNA"/>
</dbReference>